<dbReference type="AlphaFoldDB" id="A0A2I1G715"/>
<organism evidence="2 3">
    <name type="scientific">Rhizophagus irregularis</name>
    <dbReference type="NCBI Taxonomy" id="588596"/>
    <lineage>
        <taxon>Eukaryota</taxon>
        <taxon>Fungi</taxon>
        <taxon>Fungi incertae sedis</taxon>
        <taxon>Mucoromycota</taxon>
        <taxon>Glomeromycotina</taxon>
        <taxon>Glomeromycetes</taxon>
        <taxon>Glomerales</taxon>
        <taxon>Glomeraceae</taxon>
        <taxon>Rhizophagus</taxon>
    </lineage>
</organism>
<feature type="compositionally biased region" description="Low complexity" evidence="1">
    <location>
        <begin position="27"/>
        <end position="46"/>
    </location>
</feature>
<proteinExistence type="predicted"/>
<evidence type="ECO:0000313" key="3">
    <source>
        <dbReference type="Proteomes" id="UP000234323"/>
    </source>
</evidence>
<feature type="compositionally biased region" description="Polar residues" evidence="1">
    <location>
        <begin position="47"/>
        <end position="56"/>
    </location>
</feature>
<name>A0A2I1G715_9GLOM</name>
<protein>
    <submittedName>
        <fullName evidence="2">Uncharacterized protein</fullName>
    </submittedName>
</protein>
<feature type="non-terminal residue" evidence="2">
    <location>
        <position position="56"/>
    </location>
</feature>
<dbReference type="EMBL" id="LLXI01000194">
    <property type="protein sequence ID" value="PKY42361.1"/>
    <property type="molecule type" value="Genomic_DNA"/>
</dbReference>
<sequence>MDKNSNFINDGFDNDLRPPTTDSQAENPNVNYNYNNNNSYPMINDNVSSASYTNTS</sequence>
<dbReference type="Proteomes" id="UP000234323">
    <property type="component" value="Unassembled WGS sequence"/>
</dbReference>
<gene>
    <name evidence="2" type="ORF">RhiirA4_456145</name>
</gene>
<keyword evidence="3" id="KW-1185">Reference proteome</keyword>
<evidence type="ECO:0000256" key="1">
    <source>
        <dbReference type="SAM" id="MobiDB-lite"/>
    </source>
</evidence>
<evidence type="ECO:0000313" key="2">
    <source>
        <dbReference type="EMBL" id="PKY42361.1"/>
    </source>
</evidence>
<feature type="region of interest" description="Disordered" evidence="1">
    <location>
        <begin position="1"/>
        <end position="56"/>
    </location>
</feature>
<reference evidence="2 3" key="1">
    <citation type="submission" date="2015-10" db="EMBL/GenBank/DDBJ databases">
        <title>Genome analyses suggest a sexual origin of heterokaryosis in a supposedly ancient asexual fungus.</title>
        <authorList>
            <person name="Ropars J."/>
            <person name="Sedzielewska K."/>
            <person name="Noel J."/>
            <person name="Charron P."/>
            <person name="Farinelli L."/>
            <person name="Marton T."/>
            <person name="Kruger M."/>
            <person name="Pelin A."/>
            <person name="Brachmann A."/>
            <person name="Corradi N."/>
        </authorList>
    </citation>
    <scope>NUCLEOTIDE SEQUENCE [LARGE SCALE GENOMIC DNA]</scope>
    <source>
        <strain evidence="2 3">A4</strain>
    </source>
</reference>
<accession>A0A2I1G715</accession>
<comment type="caution">
    <text evidence="2">The sequence shown here is derived from an EMBL/GenBank/DDBJ whole genome shotgun (WGS) entry which is preliminary data.</text>
</comment>